<dbReference type="RefSeq" id="WP_261617676.1">
    <property type="nucleotide sequence ID" value="NZ_JALIDZ010000010.1"/>
</dbReference>
<dbReference type="PANTHER" id="PTHR36838">
    <property type="entry name" value="AUXIN EFFLUX CARRIER FAMILY PROTEIN"/>
    <property type="match status" value="1"/>
</dbReference>
<feature type="transmembrane region" description="Helical" evidence="8">
    <location>
        <begin position="230"/>
        <end position="250"/>
    </location>
</feature>
<name>A0AAW5R3V3_9HYPH</name>
<sequence length="320" mass="35037">MQQVISLAMPFFGLIFLGFLGGKIVKHPAEGLAWLNIFIVYFALPALFFQLLAQTPFEELAQWSFVMTTTFATYCVFVIAFVVGWLVTRGNVQEATIQALVGSYSNIGYMGPGITLAALGPAATVPTALIFCFDNTLLFTLVPLLMALGREDHVGGLSMAIGIVRRIVLHPFILATIAGVLAAYFRFEPPEVINTMLTYLRSAAAPCALFAMGVTVALRPLKRIPRELPVLAFIKLILHPFLVLVFLSFVGDFEPVWVYTAMLMSALPPALNVFVLAQQYNVYIERASSSILLGTIISVFTLTTVLYLVANDMVPADLFP</sequence>
<comment type="subcellular location">
    <subcellularLocation>
        <location evidence="1">Cell membrane</location>
        <topology evidence="1">Multi-pass membrane protein</topology>
    </subcellularLocation>
</comment>
<dbReference type="AlphaFoldDB" id="A0AAW5R3V3"/>
<gene>
    <name evidence="9" type="ORF">MUB46_19685</name>
</gene>
<evidence type="ECO:0000256" key="5">
    <source>
        <dbReference type="ARBA" id="ARBA00022692"/>
    </source>
</evidence>
<comment type="caution">
    <text evidence="9">The sequence shown here is derived from an EMBL/GenBank/DDBJ whole genome shotgun (WGS) entry which is preliminary data.</text>
</comment>
<keyword evidence="7 8" id="KW-0472">Membrane</keyword>
<dbReference type="GO" id="GO:0005886">
    <property type="term" value="C:plasma membrane"/>
    <property type="evidence" value="ECO:0007669"/>
    <property type="project" value="UniProtKB-SubCell"/>
</dbReference>
<dbReference type="PANTHER" id="PTHR36838:SF3">
    <property type="entry name" value="TRANSPORTER AUXIN EFFLUX CARRIER EC FAMILY"/>
    <property type="match status" value="1"/>
</dbReference>
<feature type="transmembrane region" description="Helical" evidence="8">
    <location>
        <begin position="289"/>
        <end position="310"/>
    </location>
</feature>
<evidence type="ECO:0000256" key="3">
    <source>
        <dbReference type="ARBA" id="ARBA00022448"/>
    </source>
</evidence>
<keyword evidence="6 8" id="KW-1133">Transmembrane helix</keyword>
<evidence type="ECO:0000256" key="8">
    <source>
        <dbReference type="SAM" id="Phobius"/>
    </source>
</evidence>
<feature type="transmembrane region" description="Helical" evidence="8">
    <location>
        <begin position="199"/>
        <end position="218"/>
    </location>
</feature>
<evidence type="ECO:0000256" key="1">
    <source>
        <dbReference type="ARBA" id="ARBA00004651"/>
    </source>
</evidence>
<proteinExistence type="inferred from homology"/>
<evidence type="ECO:0000313" key="10">
    <source>
        <dbReference type="Proteomes" id="UP001320898"/>
    </source>
</evidence>
<feature type="transmembrane region" description="Helical" evidence="8">
    <location>
        <begin position="32"/>
        <end position="53"/>
    </location>
</feature>
<keyword evidence="3" id="KW-0813">Transport</keyword>
<feature type="transmembrane region" description="Helical" evidence="8">
    <location>
        <begin position="167"/>
        <end position="187"/>
    </location>
</feature>
<evidence type="ECO:0000313" key="9">
    <source>
        <dbReference type="EMBL" id="MCT8974092.1"/>
    </source>
</evidence>
<organism evidence="9 10">
    <name type="scientific">Microbaculum marinisediminis</name>
    <dbReference type="NCBI Taxonomy" id="2931392"/>
    <lineage>
        <taxon>Bacteria</taxon>
        <taxon>Pseudomonadati</taxon>
        <taxon>Pseudomonadota</taxon>
        <taxon>Alphaproteobacteria</taxon>
        <taxon>Hyphomicrobiales</taxon>
        <taxon>Tepidamorphaceae</taxon>
        <taxon>Microbaculum</taxon>
    </lineage>
</organism>
<evidence type="ECO:0000256" key="7">
    <source>
        <dbReference type="ARBA" id="ARBA00023136"/>
    </source>
</evidence>
<keyword evidence="10" id="KW-1185">Reference proteome</keyword>
<reference evidence="9 10" key="1">
    <citation type="submission" date="2022-04" db="EMBL/GenBank/DDBJ databases">
        <authorList>
            <person name="Ye Y.-Q."/>
            <person name="Du Z.-J."/>
        </authorList>
    </citation>
    <scope>NUCLEOTIDE SEQUENCE [LARGE SCALE GENOMIC DNA]</scope>
    <source>
        <strain evidence="9 10">A6E488</strain>
    </source>
</reference>
<feature type="transmembrane region" description="Helical" evidence="8">
    <location>
        <begin position="99"/>
        <end position="119"/>
    </location>
</feature>
<protein>
    <submittedName>
        <fullName evidence="9">AEC family transporter</fullName>
    </submittedName>
</protein>
<evidence type="ECO:0000256" key="2">
    <source>
        <dbReference type="ARBA" id="ARBA00010145"/>
    </source>
</evidence>
<feature type="transmembrane region" description="Helical" evidence="8">
    <location>
        <begin position="125"/>
        <end position="146"/>
    </location>
</feature>
<accession>A0AAW5R3V3</accession>
<feature type="transmembrane region" description="Helical" evidence="8">
    <location>
        <begin position="65"/>
        <end position="87"/>
    </location>
</feature>
<dbReference type="InterPro" id="IPR004776">
    <property type="entry name" value="Mem_transp_PIN-like"/>
</dbReference>
<comment type="similarity">
    <text evidence="2">Belongs to the auxin efflux carrier (TC 2.A.69) family.</text>
</comment>
<evidence type="ECO:0000256" key="6">
    <source>
        <dbReference type="ARBA" id="ARBA00022989"/>
    </source>
</evidence>
<keyword evidence="4" id="KW-1003">Cell membrane</keyword>
<feature type="transmembrane region" description="Helical" evidence="8">
    <location>
        <begin position="6"/>
        <end position="25"/>
    </location>
</feature>
<dbReference type="Proteomes" id="UP001320898">
    <property type="component" value="Unassembled WGS sequence"/>
</dbReference>
<dbReference type="InterPro" id="IPR038770">
    <property type="entry name" value="Na+/solute_symporter_sf"/>
</dbReference>
<dbReference type="Pfam" id="PF03547">
    <property type="entry name" value="Mem_trans"/>
    <property type="match status" value="1"/>
</dbReference>
<keyword evidence="5 8" id="KW-0812">Transmembrane</keyword>
<evidence type="ECO:0000256" key="4">
    <source>
        <dbReference type="ARBA" id="ARBA00022475"/>
    </source>
</evidence>
<feature type="transmembrane region" description="Helical" evidence="8">
    <location>
        <begin position="256"/>
        <end position="277"/>
    </location>
</feature>
<dbReference type="GO" id="GO:0055085">
    <property type="term" value="P:transmembrane transport"/>
    <property type="evidence" value="ECO:0007669"/>
    <property type="project" value="InterPro"/>
</dbReference>
<dbReference type="EMBL" id="JALIDZ010000010">
    <property type="protein sequence ID" value="MCT8974092.1"/>
    <property type="molecule type" value="Genomic_DNA"/>
</dbReference>
<dbReference type="Gene3D" id="1.20.1530.20">
    <property type="match status" value="1"/>
</dbReference>